<evidence type="ECO:0000256" key="10">
    <source>
        <dbReference type="ARBA" id="ARBA00023270"/>
    </source>
</evidence>
<dbReference type="Pfam" id="PF00701">
    <property type="entry name" value="DHDPS"/>
    <property type="match status" value="1"/>
</dbReference>
<dbReference type="PANTHER" id="PTHR12128">
    <property type="entry name" value="DIHYDRODIPICOLINATE SYNTHASE"/>
    <property type="match status" value="1"/>
</dbReference>
<keyword evidence="6 12" id="KW-0028">Amino-acid biosynthesis</keyword>
<reference evidence="14 15" key="1">
    <citation type="submission" date="2023-07" db="EMBL/GenBank/DDBJ databases">
        <authorList>
            <person name="Girao M."/>
            <person name="Carvalho M.F."/>
        </authorList>
    </citation>
    <scope>NUCLEOTIDE SEQUENCE [LARGE SCALE GENOMIC DNA]</scope>
    <source>
        <strain evidence="14 15">YIM65754</strain>
    </source>
</reference>
<comment type="caution">
    <text evidence="14">The sequence shown here is derived from an EMBL/GenBank/DDBJ whole genome shotgun (WGS) entry which is preliminary data.</text>
</comment>
<evidence type="ECO:0000256" key="1">
    <source>
        <dbReference type="ARBA" id="ARBA00003294"/>
    </source>
</evidence>
<dbReference type="RefSeq" id="WP_330131387.1">
    <property type="nucleotide sequence ID" value="NZ_JAUTXY010000001.1"/>
</dbReference>
<dbReference type="SUPFAM" id="SSF51569">
    <property type="entry name" value="Aldolase"/>
    <property type="match status" value="1"/>
</dbReference>
<proteinExistence type="inferred from homology"/>
<dbReference type="InterPro" id="IPR002220">
    <property type="entry name" value="DapA-like"/>
</dbReference>
<dbReference type="Gene3D" id="3.20.20.70">
    <property type="entry name" value="Aldolase class I"/>
    <property type="match status" value="1"/>
</dbReference>
<feature type="binding site" evidence="12">
    <location>
        <position position="54"/>
    </location>
    <ligand>
        <name>pyruvate</name>
        <dbReference type="ChEBI" id="CHEBI:15361"/>
    </ligand>
</feature>
<dbReference type="SMART" id="SM01130">
    <property type="entry name" value="DHDPS"/>
    <property type="match status" value="1"/>
</dbReference>
<dbReference type="NCBIfam" id="TIGR00674">
    <property type="entry name" value="dapA"/>
    <property type="match status" value="1"/>
</dbReference>
<name>A0ABU7L3E5_9NOCA</name>
<comment type="pathway">
    <text evidence="2 12">Amino-acid biosynthesis; L-lysine biosynthesis via DAP pathway; (S)-tetrahydrodipicolinate from L-aspartate: step 3/4.</text>
</comment>
<feature type="site" description="Part of a proton relay during catalysis" evidence="12">
    <location>
        <position position="53"/>
    </location>
</feature>
<dbReference type="InterPro" id="IPR020625">
    <property type="entry name" value="Schiff_base-form_aldolases_AS"/>
</dbReference>
<comment type="caution">
    <text evidence="12">Was originally thought to be a dihydrodipicolinate synthase (DHDPS), catalyzing the condensation of (S)-aspartate-beta-semialdehyde [(S)-ASA] and pyruvate to dihydrodipicolinate (DHDP). However, it was shown in E.coli that the product of the enzymatic reaction is not dihydrodipicolinate but in fact (4S)-4-hydroxy-2,3,4,5-tetrahydro-(2S)-dipicolinic acid (HTPA), and that the consecutive dehydration reaction leading to DHDP is not spontaneous but catalyzed by DapB.</text>
</comment>
<evidence type="ECO:0000256" key="6">
    <source>
        <dbReference type="ARBA" id="ARBA00022605"/>
    </source>
</evidence>
<organism evidence="14 15">
    <name type="scientific">Rhodococcus artemisiae</name>
    <dbReference type="NCBI Taxonomy" id="714159"/>
    <lineage>
        <taxon>Bacteria</taxon>
        <taxon>Bacillati</taxon>
        <taxon>Actinomycetota</taxon>
        <taxon>Actinomycetes</taxon>
        <taxon>Mycobacteriales</taxon>
        <taxon>Nocardiaceae</taxon>
        <taxon>Rhodococcus</taxon>
    </lineage>
</organism>
<sequence>MTVSAEPVAPFGRVLTAMATAFTADGDVDEEATARIARHLVDHGHDGIVVSGTTGEAATTTTAEDGRILRVVKDAVGDRATIVAGVGTNDTRHTLELARQAAEHGADGLLLVTPYYNKPSQGGVLHHFRSVVDAVDVPVMIYDIPGRAGTKLAPSTFEEMAQWPSVVAVKDAAGDPTQAILLRELGYAVYSGDDSLTLGFLAYGACGVVSVLGHVAGDEIRAMITAFFSGDVEAARTINARLQPALHAVMGVPNYGATTVKGALELLGVLQNRFVRSPLLALDDGEYDALRTGLMASGLLR</sequence>
<evidence type="ECO:0000256" key="13">
    <source>
        <dbReference type="PIRNR" id="PIRNR001365"/>
    </source>
</evidence>
<dbReference type="InterPro" id="IPR020624">
    <property type="entry name" value="Schiff_base-form_aldolases_CS"/>
</dbReference>
<dbReference type="PRINTS" id="PR00146">
    <property type="entry name" value="DHPICSNTHASE"/>
</dbReference>
<evidence type="ECO:0000256" key="5">
    <source>
        <dbReference type="ARBA" id="ARBA00022490"/>
    </source>
</evidence>
<dbReference type="GO" id="GO:0008840">
    <property type="term" value="F:4-hydroxy-tetrahydrodipicolinate synthase activity"/>
    <property type="evidence" value="ECO:0007669"/>
    <property type="project" value="UniProtKB-EC"/>
</dbReference>
<evidence type="ECO:0000313" key="15">
    <source>
        <dbReference type="Proteomes" id="UP001336020"/>
    </source>
</evidence>
<keyword evidence="7 12" id="KW-0220">Diaminopimelate biosynthesis</keyword>
<comment type="subcellular location">
    <subcellularLocation>
        <location evidence="12">Cytoplasm</location>
    </subcellularLocation>
</comment>
<evidence type="ECO:0000256" key="4">
    <source>
        <dbReference type="ARBA" id="ARBA00012086"/>
    </source>
</evidence>
<evidence type="ECO:0000256" key="12">
    <source>
        <dbReference type="HAMAP-Rule" id="MF_00418"/>
    </source>
</evidence>
<evidence type="ECO:0000256" key="3">
    <source>
        <dbReference type="ARBA" id="ARBA00007592"/>
    </source>
</evidence>
<comment type="similarity">
    <text evidence="3 12 13">Belongs to the DapA family.</text>
</comment>
<protein>
    <recommendedName>
        <fullName evidence="4 12">4-hydroxy-tetrahydrodipicolinate synthase</fullName>
        <shortName evidence="12">HTPA synthase</shortName>
        <ecNumber evidence="4 12">4.3.3.7</ecNumber>
    </recommendedName>
</protein>
<keyword evidence="8 12" id="KW-0457">Lysine biosynthesis</keyword>
<feature type="site" description="Part of a proton relay during catalysis" evidence="12">
    <location>
        <position position="116"/>
    </location>
</feature>
<feature type="active site" description="Schiff-base intermediate with substrate" evidence="12">
    <location>
        <position position="170"/>
    </location>
</feature>
<comment type="function">
    <text evidence="1 12">Catalyzes the condensation of (S)-aspartate-beta-semialdehyde [(S)-ASA] and pyruvate to 4-hydroxy-tetrahydrodipicolinate (HTPA).</text>
</comment>
<dbReference type="InterPro" id="IPR013785">
    <property type="entry name" value="Aldolase_TIM"/>
</dbReference>
<gene>
    <name evidence="12 14" type="primary">dapA</name>
    <name evidence="14" type="ORF">Q7514_00845</name>
</gene>
<evidence type="ECO:0000313" key="14">
    <source>
        <dbReference type="EMBL" id="MEE2056074.1"/>
    </source>
</evidence>
<dbReference type="InterPro" id="IPR005263">
    <property type="entry name" value="DapA"/>
</dbReference>
<evidence type="ECO:0000256" key="8">
    <source>
        <dbReference type="ARBA" id="ARBA00023154"/>
    </source>
</evidence>
<feature type="binding site" evidence="12">
    <location>
        <position position="209"/>
    </location>
    <ligand>
        <name>pyruvate</name>
        <dbReference type="ChEBI" id="CHEBI:15361"/>
    </ligand>
</feature>
<keyword evidence="5 12" id="KW-0963">Cytoplasm</keyword>
<evidence type="ECO:0000256" key="2">
    <source>
        <dbReference type="ARBA" id="ARBA00005120"/>
    </source>
</evidence>
<dbReference type="PROSITE" id="PS00666">
    <property type="entry name" value="DHDPS_2"/>
    <property type="match status" value="1"/>
</dbReference>
<accession>A0ABU7L3E5</accession>
<dbReference type="PROSITE" id="PS00665">
    <property type="entry name" value="DHDPS_1"/>
    <property type="match status" value="1"/>
</dbReference>
<evidence type="ECO:0000256" key="9">
    <source>
        <dbReference type="ARBA" id="ARBA00023239"/>
    </source>
</evidence>
<evidence type="ECO:0000256" key="11">
    <source>
        <dbReference type="ARBA" id="ARBA00047836"/>
    </source>
</evidence>
<keyword evidence="10 12" id="KW-0704">Schiff base</keyword>
<keyword evidence="9 12" id="KW-0456">Lyase</keyword>
<dbReference type="Proteomes" id="UP001336020">
    <property type="component" value="Unassembled WGS sequence"/>
</dbReference>
<dbReference type="CDD" id="cd00950">
    <property type="entry name" value="DHDPS"/>
    <property type="match status" value="1"/>
</dbReference>
<feature type="active site" description="Proton donor/acceptor" evidence="12">
    <location>
        <position position="142"/>
    </location>
</feature>
<comment type="catalytic activity">
    <reaction evidence="11 12">
        <text>L-aspartate 4-semialdehyde + pyruvate = (2S,4S)-4-hydroxy-2,3,4,5-tetrahydrodipicolinate + H2O + H(+)</text>
        <dbReference type="Rhea" id="RHEA:34171"/>
        <dbReference type="ChEBI" id="CHEBI:15361"/>
        <dbReference type="ChEBI" id="CHEBI:15377"/>
        <dbReference type="ChEBI" id="CHEBI:15378"/>
        <dbReference type="ChEBI" id="CHEBI:67139"/>
        <dbReference type="ChEBI" id="CHEBI:537519"/>
        <dbReference type="EC" id="4.3.3.7"/>
    </reaction>
</comment>
<dbReference type="PIRSF" id="PIRSF001365">
    <property type="entry name" value="DHDPS"/>
    <property type="match status" value="1"/>
</dbReference>
<dbReference type="HAMAP" id="MF_00418">
    <property type="entry name" value="DapA"/>
    <property type="match status" value="1"/>
</dbReference>
<keyword evidence="15" id="KW-1185">Reference proteome</keyword>
<dbReference type="PANTHER" id="PTHR12128:SF66">
    <property type="entry name" value="4-HYDROXY-2-OXOGLUTARATE ALDOLASE, MITOCHONDRIAL"/>
    <property type="match status" value="1"/>
</dbReference>
<comment type="subunit">
    <text evidence="12">Homotetramer; dimer of dimers.</text>
</comment>
<evidence type="ECO:0000256" key="7">
    <source>
        <dbReference type="ARBA" id="ARBA00022915"/>
    </source>
</evidence>
<dbReference type="EC" id="4.3.3.7" evidence="4 12"/>
<dbReference type="EMBL" id="JAUTXY010000001">
    <property type="protein sequence ID" value="MEE2056074.1"/>
    <property type="molecule type" value="Genomic_DNA"/>
</dbReference>